<name>A0AAD3CZF2_9STRA</name>
<evidence type="ECO:0000256" key="3">
    <source>
        <dbReference type="SAM" id="MobiDB-lite"/>
    </source>
</evidence>
<accession>A0AAD3CZF2</accession>
<evidence type="ECO:0000256" key="1">
    <source>
        <dbReference type="ARBA" id="ARBA00022884"/>
    </source>
</evidence>
<feature type="domain" description="RRM" evidence="4">
    <location>
        <begin position="458"/>
        <end position="536"/>
    </location>
</feature>
<evidence type="ECO:0000256" key="2">
    <source>
        <dbReference type="PROSITE-ProRule" id="PRU00176"/>
    </source>
</evidence>
<evidence type="ECO:0000313" key="6">
    <source>
        <dbReference type="Proteomes" id="UP001054902"/>
    </source>
</evidence>
<dbReference type="AlphaFoldDB" id="A0AAD3CZF2"/>
<organism evidence="5 6">
    <name type="scientific">Chaetoceros tenuissimus</name>
    <dbReference type="NCBI Taxonomy" id="426638"/>
    <lineage>
        <taxon>Eukaryota</taxon>
        <taxon>Sar</taxon>
        <taxon>Stramenopiles</taxon>
        <taxon>Ochrophyta</taxon>
        <taxon>Bacillariophyta</taxon>
        <taxon>Coscinodiscophyceae</taxon>
        <taxon>Chaetocerotophycidae</taxon>
        <taxon>Chaetocerotales</taxon>
        <taxon>Chaetocerotaceae</taxon>
        <taxon>Chaetoceros</taxon>
    </lineage>
</organism>
<dbReference type="GO" id="GO:0003723">
    <property type="term" value="F:RNA binding"/>
    <property type="evidence" value="ECO:0007669"/>
    <property type="project" value="UniProtKB-UniRule"/>
</dbReference>
<gene>
    <name evidence="5" type="ORF">CTEN210_11293</name>
</gene>
<keyword evidence="6" id="KW-1185">Reference proteome</keyword>
<dbReference type="InterPro" id="IPR034454">
    <property type="entry name" value="MEI2-like_RRM3"/>
</dbReference>
<dbReference type="Gene3D" id="3.30.70.330">
    <property type="match status" value="2"/>
</dbReference>
<dbReference type="CDD" id="cd12531">
    <property type="entry name" value="RRM3_MEI2_like"/>
    <property type="match status" value="1"/>
</dbReference>
<feature type="region of interest" description="Disordered" evidence="3">
    <location>
        <begin position="306"/>
        <end position="346"/>
    </location>
</feature>
<dbReference type="SUPFAM" id="SSF54928">
    <property type="entry name" value="RNA-binding domain, RBD"/>
    <property type="match status" value="2"/>
</dbReference>
<feature type="region of interest" description="Disordered" evidence="3">
    <location>
        <begin position="1"/>
        <end position="30"/>
    </location>
</feature>
<feature type="compositionally biased region" description="Basic and acidic residues" evidence="3">
    <location>
        <begin position="1"/>
        <end position="13"/>
    </location>
</feature>
<proteinExistence type="predicted"/>
<dbReference type="InterPro" id="IPR007201">
    <property type="entry name" value="Mei2-like_Rrm_C"/>
</dbReference>
<dbReference type="EMBL" id="BLLK01000047">
    <property type="protein sequence ID" value="GFH54817.1"/>
    <property type="molecule type" value="Genomic_DNA"/>
</dbReference>
<feature type="region of interest" description="Disordered" evidence="3">
    <location>
        <begin position="729"/>
        <end position="751"/>
    </location>
</feature>
<dbReference type="SMART" id="SM00360">
    <property type="entry name" value="RRM"/>
    <property type="match status" value="3"/>
</dbReference>
<feature type="domain" description="RRM" evidence="4">
    <location>
        <begin position="769"/>
        <end position="855"/>
    </location>
</feature>
<sequence length="894" mass="98857">MENHANSTDESKKSGLAGGDLLGMRSSLNTPPPGFGLGDVASFHGQNLSARRASAASAPPTSLFANNLFDSNYTSLPDDFDRFSNRDIQDSYRMNLLRAKNQDDKPRTMSYNNLAAALGEGLAESMGHSLVDSNNGNGSAPDIAQDDLRVNGNEVDNFARQNRHSSRNRRGSSHSSHTQSVHSNTLLNGSNDDNMKKFEEVSTQFSNISIGGTPSAISNRLNTNHRVTVVEPSPCSTPALALMGGDFNISTAKTSKDPFKFEPGTKALDLSSSSLFKVGRASAPPQLFEHSSPRKDPILTHVQPHVSISRSRTPMSPAIQSNSANLMPKNDISSHSQQQQSFREDPSFKDLSNFIWEKDNNDTDYPSRALAIFGLFGLQLSEVKSTCEAFGSILYFRTEFFASRGIILIAYHDLRSANHAVKELQSYLQKMVSMNGSQTAVKVMFCISLTSSSDRDESTLVISNLPMSVRENSVKDLLSSTFGALRSIRTEAPGCYVVEFFDIQDASQALLEMQSTMPWGPSAILTTKLRQDYERQRGKDIFAVMGKWRQENAQHTSNGMNDGGAQFDRHVVDSRQYAATKSPSPSQDGQTHTTESSSTSNIAYQPQQAAQLVVGPDGQYTYIIMQQPPPPQYGMQQMQHGHIQAGAPHAYVPNAFDGQQNFDGHGYWVQQAHPAVQQVQHPHGVAYVPRGHVHGVIPHQQVVDPTRHHNIPQHVPGYIPAMASHVAMGAPQMNGGKSPTRRGSQEQNQDSNDLYLSIEAVKSGKDHRTSLMVRNIPNKYTQSMLLSEFKESGHGPGKIDFFYLPIDFRNKCNRGYAFINFVDSRDIVSFYEYYNGKSWKVFKSEKICCITYARIQGKEGMMKRFQNSALMEKDQAYRPLVFAPSGDVVHEEVS</sequence>
<dbReference type="Proteomes" id="UP001054902">
    <property type="component" value="Unassembled WGS sequence"/>
</dbReference>
<dbReference type="Pfam" id="PF04059">
    <property type="entry name" value="RRM_2"/>
    <property type="match status" value="1"/>
</dbReference>
<feature type="region of interest" description="Disordered" evidence="3">
    <location>
        <begin position="158"/>
        <end position="194"/>
    </location>
</feature>
<dbReference type="InterPro" id="IPR012677">
    <property type="entry name" value="Nucleotide-bd_a/b_plait_sf"/>
</dbReference>
<dbReference type="PROSITE" id="PS50102">
    <property type="entry name" value="RRM"/>
    <property type="match status" value="2"/>
</dbReference>
<feature type="compositionally biased region" description="Basic residues" evidence="3">
    <location>
        <begin position="161"/>
        <end position="172"/>
    </location>
</feature>
<protein>
    <recommendedName>
        <fullName evidence="4">RRM domain-containing protein</fullName>
    </recommendedName>
</protein>
<dbReference type="Pfam" id="PF00076">
    <property type="entry name" value="RRM_1"/>
    <property type="match status" value="1"/>
</dbReference>
<dbReference type="InterPro" id="IPR000504">
    <property type="entry name" value="RRM_dom"/>
</dbReference>
<feature type="compositionally biased region" description="Low complexity" evidence="3">
    <location>
        <begin position="173"/>
        <end position="183"/>
    </location>
</feature>
<comment type="caution">
    <text evidence="5">The sequence shown here is derived from an EMBL/GenBank/DDBJ whole genome shotgun (WGS) entry which is preliminary data.</text>
</comment>
<feature type="region of interest" description="Disordered" evidence="3">
    <location>
        <begin position="576"/>
        <end position="601"/>
    </location>
</feature>
<keyword evidence="1 2" id="KW-0694">RNA-binding</keyword>
<dbReference type="InterPro" id="IPR035979">
    <property type="entry name" value="RBD_domain_sf"/>
</dbReference>
<evidence type="ECO:0000259" key="4">
    <source>
        <dbReference type="PROSITE" id="PS50102"/>
    </source>
</evidence>
<dbReference type="PANTHER" id="PTHR23189">
    <property type="entry name" value="RNA RECOGNITION MOTIF-CONTAINING"/>
    <property type="match status" value="1"/>
</dbReference>
<feature type="compositionally biased region" description="Polar residues" evidence="3">
    <location>
        <begin position="577"/>
        <end position="601"/>
    </location>
</feature>
<evidence type="ECO:0000313" key="5">
    <source>
        <dbReference type="EMBL" id="GFH54817.1"/>
    </source>
</evidence>
<feature type="compositionally biased region" description="Polar residues" evidence="3">
    <location>
        <begin position="306"/>
        <end position="341"/>
    </location>
</feature>
<reference evidence="5 6" key="1">
    <citation type="journal article" date="2021" name="Sci. Rep.">
        <title>The genome of the diatom Chaetoceros tenuissimus carries an ancient integrated fragment of an extant virus.</title>
        <authorList>
            <person name="Hongo Y."/>
            <person name="Kimura K."/>
            <person name="Takaki Y."/>
            <person name="Yoshida Y."/>
            <person name="Baba S."/>
            <person name="Kobayashi G."/>
            <person name="Nagasaki K."/>
            <person name="Hano T."/>
            <person name="Tomaru Y."/>
        </authorList>
    </citation>
    <scope>NUCLEOTIDE SEQUENCE [LARGE SCALE GENOMIC DNA]</scope>
    <source>
        <strain evidence="5 6">NIES-3715</strain>
    </source>
</reference>
<feature type="compositionally biased region" description="Polar residues" evidence="3">
    <location>
        <begin position="735"/>
        <end position="751"/>
    </location>
</feature>